<protein>
    <recommendedName>
        <fullName evidence="3">ATP-binding protein</fullName>
    </recommendedName>
</protein>
<dbReference type="OrthoDB" id="5801684at2"/>
<accession>A0A4R8IGE7</accession>
<dbReference type="InterPro" id="IPR036163">
    <property type="entry name" value="HMA_dom_sf"/>
</dbReference>
<evidence type="ECO:0000313" key="1">
    <source>
        <dbReference type="EMBL" id="TDX99640.1"/>
    </source>
</evidence>
<dbReference type="Proteomes" id="UP000294914">
    <property type="component" value="Unassembled WGS sequence"/>
</dbReference>
<dbReference type="RefSeq" id="WP_134084877.1">
    <property type="nucleotide sequence ID" value="NZ_SOQX01000007.1"/>
</dbReference>
<dbReference type="GO" id="GO:0046872">
    <property type="term" value="F:metal ion binding"/>
    <property type="evidence" value="ECO:0007669"/>
    <property type="project" value="InterPro"/>
</dbReference>
<organism evidence="1 2">
    <name type="scientific">Thiohalophilus thiocyanatoxydans</name>
    <dbReference type="NCBI Taxonomy" id="381308"/>
    <lineage>
        <taxon>Bacteria</taxon>
        <taxon>Pseudomonadati</taxon>
        <taxon>Pseudomonadota</taxon>
        <taxon>Gammaproteobacteria</taxon>
        <taxon>Thiohalomonadales</taxon>
        <taxon>Thiohalophilaceae</taxon>
        <taxon>Thiohalophilus</taxon>
    </lineage>
</organism>
<evidence type="ECO:0000313" key="2">
    <source>
        <dbReference type="Proteomes" id="UP000294914"/>
    </source>
</evidence>
<comment type="caution">
    <text evidence="1">The sequence shown here is derived from an EMBL/GenBank/DDBJ whole genome shotgun (WGS) entry which is preliminary data.</text>
</comment>
<name>A0A4R8IGE7_9GAMM</name>
<gene>
    <name evidence="1" type="ORF">EDC23_2426</name>
</gene>
<dbReference type="SUPFAM" id="SSF55008">
    <property type="entry name" value="HMA, heavy metal-associated domain"/>
    <property type="match status" value="1"/>
</dbReference>
<keyword evidence="2" id="KW-1185">Reference proteome</keyword>
<dbReference type="AlphaFoldDB" id="A0A4R8IGE7"/>
<dbReference type="EMBL" id="SOQX01000007">
    <property type="protein sequence ID" value="TDX99640.1"/>
    <property type="molecule type" value="Genomic_DNA"/>
</dbReference>
<sequence length="75" mass="8408">MQVADIMIHVNETLPDTERNALQERLRQVDGVIAPRFSEQKPHLLLVSYDSEVADSSRLLQQVESGGYNAQLVGM</sequence>
<evidence type="ECO:0008006" key="3">
    <source>
        <dbReference type="Google" id="ProtNLM"/>
    </source>
</evidence>
<reference evidence="1 2" key="1">
    <citation type="submission" date="2019-03" db="EMBL/GenBank/DDBJ databases">
        <title>Genomic Encyclopedia of Type Strains, Phase IV (KMG-IV): sequencing the most valuable type-strain genomes for metagenomic binning, comparative biology and taxonomic classification.</title>
        <authorList>
            <person name="Goeker M."/>
        </authorList>
    </citation>
    <scope>NUCLEOTIDE SEQUENCE [LARGE SCALE GENOMIC DNA]</scope>
    <source>
        <strain evidence="1 2">DSM 16326</strain>
    </source>
</reference>
<proteinExistence type="predicted"/>